<dbReference type="InterPro" id="IPR011006">
    <property type="entry name" value="CheY-like_superfamily"/>
</dbReference>
<dbReference type="InterPro" id="IPR001789">
    <property type="entry name" value="Sig_transdc_resp-reg_receiver"/>
</dbReference>
<dbReference type="SMART" id="SM00471">
    <property type="entry name" value="HDc"/>
    <property type="match status" value="1"/>
</dbReference>
<dbReference type="PROSITE" id="PS50110">
    <property type="entry name" value="RESPONSE_REGULATORY"/>
    <property type="match status" value="1"/>
</dbReference>
<evidence type="ECO:0000259" key="2">
    <source>
        <dbReference type="PROSITE" id="PS50110"/>
    </source>
</evidence>
<evidence type="ECO:0000313" key="4">
    <source>
        <dbReference type="EMBL" id="RTR18383.1"/>
    </source>
</evidence>
<keyword evidence="5" id="KW-1185">Reference proteome</keyword>
<dbReference type="Gene3D" id="1.10.3210.10">
    <property type="entry name" value="Hypothetical protein af1432"/>
    <property type="match status" value="1"/>
</dbReference>
<gene>
    <name evidence="4" type="ORF">EJ903_16165</name>
</gene>
<accession>A0A431VEQ7</accession>
<dbReference type="Pfam" id="PF00072">
    <property type="entry name" value="Response_reg"/>
    <property type="match status" value="1"/>
</dbReference>
<dbReference type="PANTHER" id="PTHR33525:SF3">
    <property type="entry name" value="RIBONUCLEASE Y"/>
    <property type="match status" value="1"/>
</dbReference>
<feature type="modified residue" description="4-aspartylphosphate" evidence="1">
    <location>
        <position position="55"/>
    </location>
</feature>
<reference evidence="4 5" key="1">
    <citation type="submission" date="2018-12" db="EMBL/GenBank/DDBJ databases">
        <authorList>
            <person name="Yang Y."/>
        </authorList>
    </citation>
    <scope>NUCLEOTIDE SEQUENCE [LARGE SCALE GENOMIC DNA]</scope>
    <source>
        <strain evidence="4 5">L-25-5w-1</strain>
    </source>
</reference>
<dbReference type="SUPFAM" id="SSF52172">
    <property type="entry name" value="CheY-like"/>
    <property type="match status" value="1"/>
</dbReference>
<evidence type="ECO:0000259" key="3">
    <source>
        <dbReference type="PROSITE" id="PS51833"/>
    </source>
</evidence>
<name>A0A431VEQ7_9PROT</name>
<dbReference type="GO" id="GO:0000160">
    <property type="term" value="P:phosphorelay signal transduction system"/>
    <property type="evidence" value="ECO:0007669"/>
    <property type="project" value="InterPro"/>
</dbReference>
<feature type="domain" description="HDOD" evidence="3">
    <location>
        <begin position="140"/>
        <end position="339"/>
    </location>
</feature>
<protein>
    <submittedName>
        <fullName evidence="4">HDOD domain-containing protein</fullName>
    </submittedName>
</protein>
<dbReference type="PANTHER" id="PTHR33525">
    <property type="match status" value="1"/>
</dbReference>
<evidence type="ECO:0000256" key="1">
    <source>
        <dbReference type="PROSITE-ProRule" id="PRU00169"/>
    </source>
</evidence>
<proteinExistence type="predicted"/>
<dbReference type="Proteomes" id="UP000277007">
    <property type="component" value="Unassembled WGS sequence"/>
</dbReference>
<sequence>MPLSVLFVDDEPQTLRGLQRLIHSAGLDWRVSIALNGEAALDILGQQSIDVLVTDLHMPGLSGRSLLAECARLHPAVLRIVLTADSEPQDMMTVLATSHAVLCKPCPSETLIGRITRAVGLRRFLDPAEARALMSGLPHLPTIPRTYLTLHDEMARLDPSESIIVSIIDADPPVAAQFLHVANSAYFAPRAPIQRTLTAVRALGFDIVRAVVLERGIIAQFDPAKLPHNFDSAGLWSHCFRVAALARRIATINGGEAGERDAAFTAGLLHDLGWLILAANRPTAYRTIAEAPRDLPIADRSSLERRHAGATHAEFAAYLLGLWGLPDRIVEAVAYHHTPLAHLDPAIGSVAGSVAGCDGALLAVHVANALVEAPADDPLRGLDPGLVDHPLTRLHKTEWIEAARALHP</sequence>
<comment type="caution">
    <text evidence="4">The sequence shown here is derived from an EMBL/GenBank/DDBJ whole genome shotgun (WGS) entry which is preliminary data.</text>
</comment>
<evidence type="ECO:0000313" key="5">
    <source>
        <dbReference type="Proteomes" id="UP000277007"/>
    </source>
</evidence>
<feature type="domain" description="Response regulatory" evidence="2">
    <location>
        <begin position="4"/>
        <end position="119"/>
    </location>
</feature>
<dbReference type="RefSeq" id="WP_126617269.1">
    <property type="nucleotide sequence ID" value="NZ_JBHUCY010000021.1"/>
</dbReference>
<dbReference type="Gene3D" id="3.40.50.2300">
    <property type="match status" value="1"/>
</dbReference>
<dbReference type="OrthoDB" id="9803649at2"/>
<dbReference type="InterPro" id="IPR003607">
    <property type="entry name" value="HD/PDEase_dom"/>
</dbReference>
<dbReference type="EMBL" id="RXMA01000015">
    <property type="protein sequence ID" value="RTR18383.1"/>
    <property type="molecule type" value="Genomic_DNA"/>
</dbReference>
<organism evidence="4 5">
    <name type="scientific">Azospirillum griseum</name>
    <dbReference type="NCBI Taxonomy" id="2496639"/>
    <lineage>
        <taxon>Bacteria</taxon>
        <taxon>Pseudomonadati</taxon>
        <taxon>Pseudomonadota</taxon>
        <taxon>Alphaproteobacteria</taxon>
        <taxon>Rhodospirillales</taxon>
        <taxon>Azospirillaceae</taxon>
        <taxon>Azospirillum</taxon>
    </lineage>
</organism>
<dbReference type="InterPro" id="IPR013976">
    <property type="entry name" value="HDOD"/>
</dbReference>
<dbReference type="Pfam" id="PF08668">
    <property type="entry name" value="HDOD"/>
    <property type="match status" value="1"/>
</dbReference>
<keyword evidence="1" id="KW-0597">Phosphoprotein</keyword>
<dbReference type="SMART" id="SM00448">
    <property type="entry name" value="REC"/>
    <property type="match status" value="1"/>
</dbReference>
<dbReference type="PROSITE" id="PS51833">
    <property type="entry name" value="HDOD"/>
    <property type="match status" value="1"/>
</dbReference>
<dbReference type="SUPFAM" id="SSF109604">
    <property type="entry name" value="HD-domain/PDEase-like"/>
    <property type="match status" value="1"/>
</dbReference>
<dbReference type="AlphaFoldDB" id="A0A431VEQ7"/>
<dbReference type="CDD" id="cd00077">
    <property type="entry name" value="HDc"/>
    <property type="match status" value="1"/>
</dbReference>
<dbReference type="InterPro" id="IPR052340">
    <property type="entry name" value="RNase_Y/CdgJ"/>
</dbReference>